<dbReference type="InterPro" id="IPR040663">
    <property type="entry name" value="DNA_pol_D_N"/>
</dbReference>
<feature type="region of interest" description="Disordered" evidence="10">
    <location>
        <begin position="525"/>
        <end position="562"/>
    </location>
</feature>
<dbReference type="PANTHER" id="PTHR10416">
    <property type="entry name" value="DNA POLYMERASE DELTA SUBUNIT 2"/>
    <property type="match status" value="1"/>
</dbReference>
<evidence type="ECO:0000259" key="12">
    <source>
        <dbReference type="Pfam" id="PF18018"/>
    </source>
</evidence>
<evidence type="ECO:0000256" key="4">
    <source>
        <dbReference type="ARBA" id="ARBA00022679"/>
    </source>
</evidence>
<keyword evidence="5" id="KW-0548">Nucleotidyltransferase</keyword>
<feature type="compositionally biased region" description="Low complexity" evidence="10">
    <location>
        <begin position="547"/>
        <end position="562"/>
    </location>
</feature>
<keyword evidence="4" id="KW-0808">Transferase</keyword>
<evidence type="ECO:0000256" key="10">
    <source>
        <dbReference type="SAM" id="MobiDB-lite"/>
    </source>
</evidence>
<dbReference type="HOGENOM" id="CLU_021763_1_0_1"/>
<evidence type="ECO:0000256" key="6">
    <source>
        <dbReference type="ARBA" id="ARBA00022705"/>
    </source>
</evidence>
<evidence type="ECO:0000256" key="9">
    <source>
        <dbReference type="ARBA" id="ARBA00049244"/>
    </source>
</evidence>
<dbReference type="AlphaFoldDB" id="A0A0C9YEI1"/>
<feature type="domain" description="DNA polymerase delta subunit OB-fold" evidence="12">
    <location>
        <begin position="42"/>
        <end position="192"/>
    </location>
</feature>
<proteinExistence type="inferred from homology"/>
<dbReference type="Pfam" id="PF18018">
    <property type="entry name" value="DNA_pol_D_N"/>
    <property type="match status" value="1"/>
</dbReference>
<dbReference type="Gene3D" id="3.60.21.50">
    <property type="match status" value="1"/>
</dbReference>
<feature type="domain" description="DNA polymerase alpha/delta/epsilon subunit B" evidence="11">
    <location>
        <begin position="234"/>
        <end position="470"/>
    </location>
</feature>
<keyword evidence="14" id="KW-1185">Reference proteome</keyword>
<dbReference type="OrthoDB" id="3763at2759"/>
<evidence type="ECO:0000259" key="11">
    <source>
        <dbReference type="Pfam" id="PF04042"/>
    </source>
</evidence>
<dbReference type="InterPro" id="IPR024826">
    <property type="entry name" value="DNA_pol_delta/II_ssu"/>
</dbReference>
<dbReference type="FunFam" id="2.40.50.430:FF:000002">
    <property type="entry name" value="DNA polymerase delta subunit"/>
    <property type="match status" value="1"/>
</dbReference>
<accession>A0A0C9YEI1</accession>
<reference evidence="14" key="2">
    <citation type="submission" date="2015-01" db="EMBL/GenBank/DDBJ databases">
        <title>Evolutionary Origins and Diversification of the Mycorrhizal Mutualists.</title>
        <authorList>
            <consortium name="DOE Joint Genome Institute"/>
            <consortium name="Mycorrhizal Genomics Consortium"/>
            <person name="Kohler A."/>
            <person name="Kuo A."/>
            <person name="Nagy L.G."/>
            <person name="Floudas D."/>
            <person name="Copeland A."/>
            <person name="Barry K.W."/>
            <person name="Cichocki N."/>
            <person name="Veneault-Fourrey C."/>
            <person name="LaButti K."/>
            <person name="Lindquist E.A."/>
            <person name="Lipzen A."/>
            <person name="Lundell T."/>
            <person name="Morin E."/>
            <person name="Murat C."/>
            <person name="Riley R."/>
            <person name="Ohm R."/>
            <person name="Sun H."/>
            <person name="Tunlid A."/>
            <person name="Henrissat B."/>
            <person name="Grigoriev I.V."/>
            <person name="Hibbett D.S."/>
            <person name="Martin F."/>
        </authorList>
    </citation>
    <scope>NUCLEOTIDE SEQUENCE [LARGE SCALE GENOMIC DNA]</scope>
    <source>
        <strain evidence="14">LaAM-08-1</strain>
    </source>
</reference>
<gene>
    <name evidence="13" type="ORF">K443DRAFT_129772</name>
</gene>
<keyword evidence="8" id="KW-0539">Nucleus</keyword>
<evidence type="ECO:0000256" key="8">
    <source>
        <dbReference type="ARBA" id="ARBA00023242"/>
    </source>
</evidence>
<dbReference type="EMBL" id="KN838552">
    <property type="protein sequence ID" value="KIK06488.1"/>
    <property type="molecule type" value="Genomic_DNA"/>
</dbReference>
<dbReference type="GO" id="GO:0043625">
    <property type="term" value="C:delta DNA polymerase complex"/>
    <property type="evidence" value="ECO:0007669"/>
    <property type="project" value="TreeGrafter"/>
</dbReference>
<reference evidence="13 14" key="1">
    <citation type="submission" date="2014-04" db="EMBL/GenBank/DDBJ databases">
        <authorList>
            <consortium name="DOE Joint Genome Institute"/>
            <person name="Kuo A."/>
            <person name="Kohler A."/>
            <person name="Nagy L.G."/>
            <person name="Floudas D."/>
            <person name="Copeland A."/>
            <person name="Barry K.W."/>
            <person name="Cichocki N."/>
            <person name="Veneault-Fourrey C."/>
            <person name="LaButti K."/>
            <person name="Lindquist E.A."/>
            <person name="Lipzen A."/>
            <person name="Lundell T."/>
            <person name="Morin E."/>
            <person name="Murat C."/>
            <person name="Sun H."/>
            <person name="Tunlid A."/>
            <person name="Henrissat B."/>
            <person name="Grigoriev I.V."/>
            <person name="Hibbett D.S."/>
            <person name="Martin F."/>
            <person name="Nordberg H.P."/>
            <person name="Cantor M.N."/>
            <person name="Hua S.X."/>
        </authorList>
    </citation>
    <scope>NUCLEOTIDE SEQUENCE [LARGE SCALE GENOMIC DNA]</scope>
    <source>
        <strain evidence="13 14">LaAM-08-1</strain>
    </source>
</reference>
<dbReference type="GO" id="GO:0006273">
    <property type="term" value="P:lagging strand elongation"/>
    <property type="evidence" value="ECO:0007669"/>
    <property type="project" value="UniProtKB-ARBA"/>
</dbReference>
<dbReference type="GO" id="GO:0003887">
    <property type="term" value="F:DNA-directed DNA polymerase activity"/>
    <property type="evidence" value="ECO:0007669"/>
    <property type="project" value="UniProtKB-KW"/>
</dbReference>
<evidence type="ECO:0000256" key="3">
    <source>
        <dbReference type="ARBA" id="ARBA00012417"/>
    </source>
</evidence>
<organism evidence="13 14">
    <name type="scientific">Laccaria amethystina LaAM-08-1</name>
    <dbReference type="NCBI Taxonomy" id="1095629"/>
    <lineage>
        <taxon>Eukaryota</taxon>
        <taxon>Fungi</taxon>
        <taxon>Dikarya</taxon>
        <taxon>Basidiomycota</taxon>
        <taxon>Agaricomycotina</taxon>
        <taxon>Agaricomycetes</taxon>
        <taxon>Agaricomycetidae</taxon>
        <taxon>Agaricales</taxon>
        <taxon>Agaricineae</taxon>
        <taxon>Hydnangiaceae</taxon>
        <taxon>Laccaria</taxon>
    </lineage>
</organism>
<evidence type="ECO:0000256" key="7">
    <source>
        <dbReference type="ARBA" id="ARBA00022932"/>
    </source>
</evidence>
<evidence type="ECO:0000256" key="2">
    <source>
        <dbReference type="ARBA" id="ARBA00006035"/>
    </source>
</evidence>
<evidence type="ECO:0000256" key="5">
    <source>
        <dbReference type="ARBA" id="ARBA00022695"/>
    </source>
</evidence>
<evidence type="ECO:0000256" key="1">
    <source>
        <dbReference type="ARBA" id="ARBA00004123"/>
    </source>
</evidence>
<comment type="similarity">
    <text evidence="2">Belongs to the DNA polymerase delta/II small subunit family.</text>
</comment>
<dbReference type="Proteomes" id="UP000054477">
    <property type="component" value="Unassembled WGS sequence"/>
</dbReference>
<name>A0A0C9YEI1_9AGAR</name>
<dbReference type="PANTHER" id="PTHR10416:SF0">
    <property type="entry name" value="DNA POLYMERASE DELTA SUBUNIT 2"/>
    <property type="match status" value="1"/>
</dbReference>
<dbReference type="Gene3D" id="2.40.50.430">
    <property type="match status" value="1"/>
</dbReference>
<keyword evidence="7" id="KW-0239">DNA-directed DNA polymerase</keyword>
<evidence type="ECO:0000313" key="13">
    <source>
        <dbReference type="EMBL" id="KIK06488.1"/>
    </source>
</evidence>
<protein>
    <recommendedName>
        <fullName evidence="3">DNA-directed DNA polymerase</fullName>
        <ecNumber evidence="3">2.7.7.7</ecNumber>
    </recommendedName>
</protein>
<comment type="catalytic activity">
    <reaction evidence="9">
        <text>DNA(n) + a 2'-deoxyribonucleoside 5'-triphosphate = DNA(n+1) + diphosphate</text>
        <dbReference type="Rhea" id="RHEA:22508"/>
        <dbReference type="Rhea" id="RHEA-COMP:17339"/>
        <dbReference type="Rhea" id="RHEA-COMP:17340"/>
        <dbReference type="ChEBI" id="CHEBI:33019"/>
        <dbReference type="ChEBI" id="CHEBI:61560"/>
        <dbReference type="ChEBI" id="CHEBI:173112"/>
        <dbReference type="EC" id="2.7.7.7"/>
    </reaction>
</comment>
<dbReference type="STRING" id="1095629.A0A0C9YEI1"/>
<dbReference type="InterPro" id="IPR007185">
    <property type="entry name" value="DNA_pol_a/d/e_bsu"/>
</dbReference>
<dbReference type="Pfam" id="PF04042">
    <property type="entry name" value="DNA_pol_E_B"/>
    <property type="match status" value="1"/>
</dbReference>
<sequence length="562" mass="61387">MASIAPLATPPPLTRASTVVLPLSDKTPSFVIGQAKKSYKHQYSNIYFVRLRLLREVVEKRAKKLWEHLNGMVHFSDMSTPVNASLSKGNPVLIPRVLEVTKSHLCYVVGTVYMDMPLKPNVMEDIARDNSIPPPPPPLTFYSPDDNVMLEDESGRIRLVGDRLKEARLVTGVIIGALGMETPNGDFEVVDICCAEMAPQPSAPSERTNSAGDEMDVDVDDQTTSPASDEWIGVVSGLDIGSLSPSDAQIQMLVEYLTGEVGGIEQQISSAQISRLIIAGDSLATIAPSGRETVYEDKKARRYGNDVASFSPHPILNLSAHLLDLALVMPIHILPGESDPSGVIMPQQPLPRSMFGEASKLTTFSCETNPTYLKLTTSEESPDSLSAPSNRPVVERTLLINSGQPLNDIFKYLPNPPHTRLSILESTIRWRHMAPTAPDTLWCHPYFTEDPFLISETPDIYIVGGQKAFGTKLLLDNSKEAEEKGSLRARCRIVMIPSFARTGTLVLVNLRSLNVRRVNFAVQGMTGGGEKTWQGETTRSPSPTPAEPMSSAPPSSHSPEPM</sequence>
<dbReference type="EC" id="2.7.7.7" evidence="3"/>
<evidence type="ECO:0000313" key="14">
    <source>
        <dbReference type="Proteomes" id="UP000054477"/>
    </source>
</evidence>
<dbReference type="GO" id="GO:0006281">
    <property type="term" value="P:DNA repair"/>
    <property type="evidence" value="ECO:0007669"/>
    <property type="project" value="UniProtKB-ARBA"/>
</dbReference>
<keyword evidence="6" id="KW-0235">DNA replication</keyword>
<comment type="subcellular location">
    <subcellularLocation>
        <location evidence="1">Nucleus</location>
    </subcellularLocation>
</comment>
<dbReference type="GO" id="GO:0003677">
    <property type="term" value="F:DNA binding"/>
    <property type="evidence" value="ECO:0007669"/>
    <property type="project" value="InterPro"/>
</dbReference>